<comment type="function">
    <text evidence="3">Required for maturation of urease via the functional incorporation of the urease nickel metallocenter.</text>
</comment>
<keyword evidence="3" id="KW-0996">Nickel insertion</keyword>
<comment type="subunit">
    <text evidence="3">UreD, UreF and UreG form a complex that acts as a GTP-hydrolysis-dependent molecular chaperone, activating the urease apoprotein by helping to assemble the nickel containing metallocenter of UreC. The UreE protein probably delivers the nickel.</text>
</comment>
<evidence type="ECO:0000313" key="5">
    <source>
        <dbReference type="Proteomes" id="UP000564644"/>
    </source>
</evidence>
<dbReference type="Proteomes" id="UP000564644">
    <property type="component" value="Unassembled WGS sequence"/>
</dbReference>
<dbReference type="AlphaFoldDB" id="A0A7X0SJL2"/>
<dbReference type="InterPro" id="IPR002669">
    <property type="entry name" value="UreD"/>
</dbReference>
<dbReference type="HAMAP" id="MF_01384">
    <property type="entry name" value="UreD"/>
    <property type="match status" value="1"/>
</dbReference>
<proteinExistence type="inferred from homology"/>
<comment type="caution">
    <text evidence="4">The sequence shown here is derived from an EMBL/GenBank/DDBJ whole genome shotgun (WGS) entry which is preliminary data.</text>
</comment>
<protein>
    <recommendedName>
        <fullName evidence="3">Urease accessory protein UreD</fullName>
    </recommendedName>
</protein>
<evidence type="ECO:0000256" key="1">
    <source>
        <dbReference type="ARBA" id="ARBA00007177"/>
    </source>
</evidence>
<dbReference type="EMBL" id="JACJVO010000003">
    <property type="protein sequence ID" value="MBB6729885.1"/>
    <property type="molecule type" value="Genomic_DNA"/>
</dbReference>
<dbReference type="PANTHER" id="PTHR33643:SF1">
    <property type="entry name" value="UREASE ACCESSORY PROTEIN D"/>
    <property type="match status" value="1"/>
</dbReference>
<evidence type="ECO:0000256" key="3">
    <source>
        <dbReference type="HAMAP-Rule" id="MF_01384"/>
    </source>
</evidence>
<reference evidence="4 5" key="1">
    <citation type="submission" date="2020-08" db="EMBL/GenBank/DDBJ databases">
        <title>Cohnella phylogeny.</title>
        <authorList>
            <person name="Dunlap C."/>
        </authorList>
    </citation>
    <scope>NUCLEOTIDE SEQUENCE [LARGE SCALE GENOMIC DNA]</scope>
    <source>
        <strain evidence="4 5">CBP 2801</strain>
    </source>
</reference>
<dbReference type="PANTHER" id="PTHR33643">
    <property type="entry name" value="UREASE ACCESSORY PROTEIN D"/>
    <property type="match status" value="1"/>
</dbReference>
<gene>
    <name evidence="3" type="primary">ureD</name>
    <name evidence="4" type="ORF">H7C18_03155</name>
</gene>
<keyword evidence="2 3" id="KW-0143">Chaperone</keyword>
<keyword evidence="5" id="KW-1185">Reference proteome</keyword>
<evidence type="ECO:0000313" key="4">
    <source>
        <dbReference type="EMBL" id="MBB6729885.1"/>
    </source>
</evidence>
<sequence length="263" mass="29247">MEYRNRETVVGGSYASGAFKISRPLKADLSGQKLLYLMNPGGGYVDGDRYRMEVALGAGAELALTTQSATKVYRTPKGRVCSDTDIRLADGALLELLPDPVIAYEDAVYFQQTTIRMEAGACLILADAWTPGWSPSGRSFRYRRIDSLTELYVGEELQLVDRLCLRPDGEMAEIGELEGYTHYGSLLVVHQKGTQEAVDELYEGLRNAVPAEGIRFGLTSLALPGFILRIMARSTEDLQRLTAICHDEVRKRWLGKPPLRIRK</sequence>
<comment type="subcellular location">
    <subcellularLocation>
        <location evidence="3">Cytoplasm</location>
    </subcellularLocation>
</comment>
<name>A0A7X0SJL2_9BACL</name>
<dbReference type="GO" id="GO:0005737">
    <property type="term" value="C:cytoplasm"/>
    <property type="evidence" value="ECO:0007669"/>
    <property type="project" value="UniProtKB-SubCell"/>
</dbReference>
<dbReference type="Pfam" id="PF01774">
    <property type="entry name" value="UreD"/>
    <property type="match status" value="1"/>
</dbReference>
<dbReference type="GO" id="GO:0016151">
    <property type="term" value="F:nickel cation binding"/>
    <property type="evidence" value="ECO:0007669"/>
    <property type="project" value="UniProtKB-UniRule"/>
</dbReference>
<keyword evidence="3" id="KW-0963">Cytoplasm</keyword>
<accession>A0A7X0SJL2</accession>
<comment type="similarity">
    <text evidence="1 3">Belongs to the UreD family.</text>
</comment>
<organism evidence="4 5">
    <name type="scientific">Cohnella zeiphila</name>
    <dbReference type="NCBI Taxonomy" id="2761120"/>
    <lineage>
        <taxon>Bacteria</taxon>
        <taxon>Bacillati</taxon>
        <taxon>Bacillota</taxon>
        <taxon>Bacilli</taxon>
        <taxon>Bacillales</taxon>
        <taxon>Paenibacillaceae</taxon>
        <taxon>Cohnella</taxon>
    </lineage>
</organism>
<evidence type="ECO:0000256" key="2">
    <source>
        <dbReference type="ARBA" id="ARBA00023186"/>
    </source>
</evidence>